<keyword evidence="2" id="KW-1185">Reference proteome</keyword>
<dbReference type="PANTHER" id="PTHR39550:SF1">
    <property type="entry name" value="SLL0658 PROTEIN"/>
    <property type="match status" value="1"/>
</dbReference>
<protein>
    <recommendedName>
        <fullName evidence="3">DUF3368 domain-containing protein</fullName>
    </recommendedName>
</protein>
<gene>
    <name evidence="1" type="ORF">ACCAA_420026</name>
</gene>
<accession>A0A1A8XTP1</accession>
<evidence type="ECO:0000313" key="2">
    <source>
        <dbReference type="Proteomes" id="UP000199169"/>
    </source>
</evidence>
<dbReference type="AlphaFoldDB" id="A0A1A8XTP1"/>
<dbReference type="STRING" id="1860102.ACCAA_420026"/>
<evidence type="ECO:0008006" key="3">
    <source>
        <dbReference type="Google" id="ProtNLM"/>
    </source>
</evidence>
<name>A0A1A8XTP1_9PROT</name>
<sequence>MNLVVADSGPLIVFARTHSLDVLLAVAKRILVAPAVREECLFDRTRPGAKAIEQAFERGELTLSGDPEMGHLFDNIPNLNAGEKSALALALSINEAVLIDEKLGRVIARQRNIKVIGSVGILLLAKKIGKLAAVKPILDTWKRAGYHLSEDLIIAALDQAGEITPAMHRR</sequence>
<dbReference type="Pfam" id="PF11848">
    <property type="entry name" value="DUF3368"/>
    <property type="match status" value="1"/>
</dbReference>
<reference evidence="1 2" key="1">
    <citation type="submission" date="2016-06" db="EMBL/GenBank/DDBJ databases">
        <authorList>
            <person name="Kjaerup R.B."/>
            <person name="Dalgaard T.S."/>
            <person name="Juul-Madsen H.R."/>
        </authorList>
    </citation>
    <scope>NUCLEOTIDE SEQUENCE [LARGE SCALE GENOMIC DNA]</scope>
    <source>
        <strain evidence="1">3</strain>
    </source>
</reference>
<dbReference type="RefSeq" id="WP_186407622.1">
    <property type="nucleotide sequence ID" value="NZ_FLQX01000119.1"/>
</dbReference>
<proteinExistence type="predicted"/>
<dbReference type="InterPro" id="IPR021799">
    <property type="entry name" value="PIN-like_prokaryotic"/>
</dbReference>
<dbReference type="PANTHER" id="PTHR39550">
    <property type="entry name" value="SLL0658 PROTEIN"/>
    <property type="match status" value="1"/>
</dbReference>
<organism evidence="1 2">
    <name type="scientific">Candidatus Accumulibacter aalborgensis</name>
    <dbReference type="NCBI Taxonomy" id="1860102"/>
    <lineage>
        <taxon>Bacteria</taxon>
        <taxon>Pseudomonadati</taxon>
        <taxon>Pseudomonadota</taxon>
        <taxon>Betaproteobacteria</taxon>
        <taxon>Candidatus Accumulibacter</taxon>
    </lineage>
</organism>
<evidence type="ECO:0000313" key="1">
    <source>
        <dbReference type="EMBL" id="SBT07303.1"/>
    </source>
</evidence>
<dbReference type="Proteomes" id="UP000199169">
    <property type="component" value="Unassembled WGS sequence"/>
</dbReference>
<dbReference type="EMBL" id="FLQX01000119">
    <property type="protein sequence ID" value="SBT07303.1"/>
    <property type="molecule type" value="Genomic_DNA"/>
</dbReference>